<evidence type="ECO:0000313" key="5">
    <source>
        <dbReference type="EMBL" id="OJH39010.1"/>
    </source>
</evidence>
<dbReference type="InterPro" id="IPR029066">
    <property type="entry name" value="PLP-binding_barrel"/>
</dbReference>
<reference evidence="6" key="1">
    <citation type="submission" date="2016-11" db="EMBL/GenBank/DDBJ databases">
        <authorList>
            <person name="Shukria A."/>
            <person name="Stevens D.C."/>
        </authorList>
    </citation>
    <scope>NUCLEOTIDE SEQUENCE [LARGE SCALE GENOMIC DNA]</scope>
    <source>
        <strain evidence="6">Cbfe23</strain>
    </source>
</reference>
<dbReference type="AlphaFoldDB" id="A0A1L9B9R3"/>
<dbReference type="GO" id="GO:0030170">
    <property type="term" value="F:pyridoxal phosphate binding"/>
    <property type="evidence" value="ECO:0007669"/>
    <property type="project" value="TreeGrafter"/>
</dbReference>
<dbReference type="InterPro" id="IPR000821">
    <property type="entry name" value="Ala_racemase"/>
</dbReference>
<dbReference type="GO" id="GO:0008784">
    <property type="term" value="F:alanine racemase activity"/>
    <property type="evidence" value="ECO:0007669"/>
    <property type="project" value="TreeGrafter"/>
</dbReference>
<feature type="domain" description="Alanine racemase N-terminal" evidence="4">
    <location>
        <begin position="6"/>
        <end position="223"/>
    </location>
</feature>
<reference evidence="5 6" key="2">
    <citation type="submission" date="2016-12" db="EMBL/GenBank/DDBJ databases">
        <title>Draft Genome Sequence of Cystobacter ferrugineus Strain Cbfe23.</title>
        <authorList>
            <person name="Akbar S."/>
            <person name="Dowd S.E."/>
            <person name="Stevens D.C."/>
        </authorList>
    </citation>
    <scope>NUCLEOTIDE SEQUENCE [LARGE SCALE GENOMIC DNA]</scope>
    <source>
        <strain evidence="5 6">Cbfe23</strain>
    </source>
</reference>
<dbReference type="RefSeq" id="WP_071900447.1">
    <property type="nucleotide sequence ID" value="NZ_MPIN01000005.1"/>
</dbReference>
<evidence type="ECO:0000259" key="4">
    <source>
        <dbReference type="Pfam" id="PF01168"/>
    </source>
</evidence>
<dbReference type="PANTHER" id="PTHR30511:SF3">
    <property type="entry name" value="LYSINE RACEMASE"/>
    <property type="match status" value="1"/>
</dbReference>
<evidence type="ECO:0000256" key="2">
    <source>
        <dbReference type="ARBA" id="ARBA00022898"/>
    </source>
</evidence>
<evidence type="ECO:0000313" key="6">
    <source>
        <dbReference type="Proteomes" id="UP000182229"/>
    </source>
</evidence>
<dbReference type="EMBL" id="MPIN01000005">
    <property type="protein sequence ID" value="OJH39010.1"/>
    <property type="molecule type" value="Genomic_DNA"/>
</dbReference>
<protein>
    <recommendedName>
        <fullName evidence="4">Alanine racemase N-terminal domain-containing protein</fullName>
    </recommendedName>
</protein>
<dbReference type="SUPFAM" id="SSF51419">
    <property type="entry name" value="PLP-binding barrel"/>
    <property type="match status" value="1"/>
</dbReference>
<dbReference type="PANTHER" id="PTHR30511">
    <property type="entry name" value="ALANINE RACEMASE"/>
    <property type="match status" value="1"/>
</dbReference>
<proteinExistence type="predicted"/>
<dbReference type="Gene3D" id="3.20.20.10">
    <property type="entry name" value="Alanine racemase"/>
    <property type="match status" value="1"/>
</dbReference>
<name>A0A1L9B9R3_9BACT</name>
<comment type="cofactor">
    <cofactor evidence="1">
        <name>pyridoxal 5'-phosphate</name>
        <dbReference type="ChEBI" id="CHEBI:597326"/>
    </cofactor>
</comment>
<evidence type="ECO:0000256" key="3">
    <source>
        <dbReference type="ARBA" id="ARBA00023235"/>
    </source>
</evidence>
<sequence>MPSLIVDLDKLEHNIQFIKAFCEANRLEWVGVVKGCESSVPVIELFQRSGVTSLGIASLVTAREQQRHFREKPMLVAIPSVQEAQAVVTSCGSSLNSELETIEALAEAAEREGVTHEVILMIEVGDLREGVMPEDAVRTVRKILELGSKHLELSGIGANLACCSGVLPSSENVSLLNGLAVEIEKSLGHPMKKVSIGGSVMLDWMENHSLPPRLNQLRIGEAILLGTIPGVDKKHKALLDNAFLLSGTVLEIKTKPSVPMGEVGTDAFGVKPRFEDKGLRKRALVNLGAIHTAPRSLMPVPSNVRFVNSNSNYSVYDVTDCPQEFRPGDTMDFRLSYSSLIQGLLSPYVQKSYRGASASL</sequence>
<comment type="caution">
    <text evidence="5">The sequence shown here is derived from an EMBL/GenBank/DDBJ whole genome shotgun (WGS) entry which is preliminary data.</text>
</comment>
<dbReference type="Proteomes" id="UP000182229">
    <property type="component" value="Unassembled WGS sequence"/>
</dbReference>
<dbReference type="InterPro" id="IPR001608">
    <property type="entry name" value="Ala_racemase_N"/>
</dbReference>
<dbReference type="Pfam" id="PF01168">
    <property type="entry name" value="Ala_racemase_N"/>
    <property type="match status" value="1"/>
</dbReference>
<evidence type="ECO:0000256" key="1">
    <source>
        <dbReference type="ARBA" id="ARBA00001933"/>
    </source>
</evidence>
<organism evidence="5 6">
    <name type="scientific">Cystobacter ferrugineus</name>
    <dbReference type="NCBI Taxonomy" id="83449"/>
    <lineage>
        <taxon>Bacteria</taxon>
        <taxon>Pseudomonadati</taxon>
        <taxon>Myxococcota</taxon>
        <taxon>Myxococcia</taxon>
        <taxon>Myxococcales</taxon>
        <taxon>Cystobacterineae</taxon>
        <taxon>Archangiaceae</taxon>
        <taxon>Cystobacter</taxon>
    </lineage>
</organism>
<dbReference type="OrthoDB" id="504078at2"/>
<keyword evidence="6" id="KW-1185">Reference proteome</keyword>
<dbReference type="GO" id="GO:0005829">
    <property type="term" value="C:cytosol"/>
    <property type="evidence" value="ECO:0007669"/>
    <property type="project" value="TreeGrafter"/>
</dbReference>
<keyword evidence="2" id="KW-0663">Pyridoxal phosphate</keyword>
<accession>A0A1L9B9R3</accession>
<keyword evidence="3" id="KW-0413">Isomerase</keyword>
<dbReference type="STRING" id="83449.BON30_19925"/>
<gene>
    <name evidence="5" type="ORF">BON30_19925</name>
</gene>